<comment type="caution">
    <text evidence="3">The sequence shown here is derived from an EMBL/GenBank/DDBJ whole genome shotgun (WGS) entry which is preliminary data.</text>
</comment>
<name>A0A1V1P4Y6_9BACT</name>
<dbReference type="AlphaFoldDB" id="A0A1V1P4Y6"/>
<keyword evidence="1" id="KW-0472">Membrane</keyword>
<evidence type="ECO:0000313" key="4">
    <source>
        <dbReference type="Proteomes" id="UP000189670"/>
    </source>
</evidence>
<dbReference type="EMBL" id="ATBP01000551">
    <property type="protein sequence ID" value="ETR69816.1"/>
    <property type="molecule type" value="Genomic_DNA"/>
</dbReference>
<proteinExistence type="predicted"/>
<evidence type="ECO:0000259" key="2">
    <source>
        <dbReference type="Pfam" id="PF12770"/>
    </source>
</evidence>
<feature type="domain" description="CHAT" evidence="2">
    <location>
        <begin position="88"/>
        <end position="361"/>
    </location>
</feature>
<accession>A0A1V1P4Y6</accession>
<sequence length="644" mass="73376">MIETIQSINKDDNGLSAINIDVTREGNTVKTTIHESQCGTISSIQHYDTIDVPIEKIESRCHEMVEMLNTTNRSGQVTKKTLESLREIGQVFYDELFSQTTKEKIRFSQAKYLQLTLDDQLVQIPWELLFDGNQFLCQRFCMGRSVKTRQSLPTNNNREIQSPLKLLLIADPRGDLNGAYQEGLQLRDYMDRYKNQFHVTTFFDNVTADTLKEKLRNYDMVHFAGHADYQESNFGDSGFRLTQKSLKAIDIQKMAGAMPMPSLFFANACQSARTESWALNDSFENHLYGLANAFLVSGVKHYVGTFCEILDEPSRKFALVFYEKIRQGLPVGEAVNTARWSLIEEFGEETIAWSSYILYGDPTHQYADYSPPAEIPDEPIFQTFPGKTRTSSEDEEEVIMFDAKAPDKNKMGIYLLLSCIFMVIAASISVVTFFGSSNETQILRVISADDQFHQTIIKEIQEKILLARQQNRQVRMDQNIKAIKAKITDHRQVVQSTTGLPTLMIDIRSKEENIGKHHLIASVVTEQFIQQGKTQVLEREDLDKVLEELNFGSSRLIDPSKRLTLGKILSANLLLSGWVHASDNEVQVSMRVTNIETGQTIIAVNEVLDSRLPIFVQKKQLSERLLQQFDQKCFKGNHQVNKSE</sequence>
<dbReference type="Pfam" id="PF03783">
    <property type="entry name" value="CsgG"/>
    <property type="match status" value="1"/>
</dbReference>
<dbReference type="InterPro" id="IPR024983">
    <property type="entry name" value="CHAT_dom"/>
</dbReference>
<gene>
    <name evidence="3" type="ORF">OMM_03679</name>
</gene>
<dbReference type="Proteomes" id="UP000189670">
    <property type="component" value="Unassembled WGS sequence"/>
</dbReference>
<feature type="transmembrane region" description="Helical" evidence="1">
    <location>
        <begin position="413"/>
        <end position="434"/>
    </location>
</feature>
<protein>
    <recommendedName>
        <fullName evidence="2">CHAT domain-containing protein</fullName>
    </recommendedName>
</protein>
<reference evidence="4" key="1">
    <citation type="submission" date="2012-11" db="EMBL/GenBank/DDBJ databases">
        <authorList>
            <person name="Lucero-Rivera Y.E."/>
            <person name="Tovar-Ramirez D."/>
        </authorList>
    </citation>
    <scope>NUCLEOTIDE SEQUENCE [LARGE SCALE GENOMIC DNA]</scope>
    <source>
        <strain evidence="4">Araruama</strain>
    </source>
</reference>
<dbReference type="InterPro" id="IPR005534">
    <property type="entry name" value="Curli_assmbl/transp-comp_CsgG"/>
</dbReference>
<keyword evidence="1" id="KW-0812">Transmembrane</keyword>
<dbReference type="GO" id="GO:0030288">
    <property type="term" value="C:outer membrane-bounded periplasmic space"/>
    <property type="evidence" value="ECO:0007669"/>
    <property type="project" value="InterPro"/>
</dbReference>
<dbReference type="Pfam" id="PF12770">
    <property type="entry name" value="CHAT"/>
    <property type="match status" value="1"/>
</dbReference>
<dbReference type="Gene3D" id="3.40.50.1460">
    <property type="match status" value="1"/>
</dbReference>
<evidence type="ECO:0000313" key="3">
    <source>
        <dbReference type="EMBL" id="ETR69816.1"/>
    </source>
</evidence>
<keyword evidence="1" id="KW-1133">Transmembrane helix</keyword>
<evidence type="ECO:0000256" key="1">
    <source>
        <dbReference type="SAM" id="Phobius"/>
    </source>
</evidence>
<dbReference type="Gene3D" id="3.40.50.10610">
    <property type="entry name" value="ABC-type transport auxiliary lipoprotein component"/>
    <property type="match status" value="1"/>
</dbReference>
<organism evidence="3 4">
    <name type="scientific">Candidatus Magnetoglobus multicellularis str. Araruama</name>
    <dbReference type="NCBI Taxonomy" id="890399"/>
    <lineage>
        <taxon>Bacteria</taxon>
        <taxon>Pseudomonadati</taxon>
        <taxon>Thermodesulfobacteriota</taxon>
        <taxon>Desulfobacteria</taxon>
        <taxon>Desulfobacterales</taxon>
        <taxon>Desulfobacteraceae</taxon>
        <taxon>Candidatus Magnetoglobus</taxon>
    </lineage>
</organism>